<feature type="coiled-coil region" evidence="1">
    <location>
        <begin position="132"/>
        <end position="165"/>
    </location>
</feature>
<dbReference type="EMBL" id="MN739907">
    <property type="protein sequence ID" value="QHT76916.1"/>
    <property type="molecule type" value="Genomic_DNA"/>
</dbReference>
<accession>A0A6C0H9M4</accession>
<evidence type="ECO:0000256" key="1">
    <source>
        <dbReference type="SAM" id="Coils"/>
    </source>
</evidence>
<reference evidence="2" key="1">
    <citation type="journal article" date="2020" name="Nature">
        <title>Giant virus diversity and host interactions through global metagenomics.</title>
        <authorList>
            <person name="Schulz F."/>
            <person name="Roux S."/>
            <person name="Paez-Espino D."/>
            <person name="Jungbluth S."/>
            <person name="Walsh D.A."/>
            <person name="Denef V.J."/>
            <person name="McMahon K.D."/>
            <person name="Konstantinidis K.T."/>
            <person name="Eloe-Fadrosh E.A."/>
            <person name="Kyrpides N.C."/>
            <person name="Woyke T."/>
        </authorList>
    </citation>
    <scope>NUCLEOTIDE SEQUENCE</scope>
    <source>
        <strain evidence="2">GVMAG-M-3300023179-82</strain>
    </source>
</reference>
<evidence type="ECO:0008006" key="3">
    <source>
        <dbReference type="Google" id="ProtNLM"/>
    </source>
</evidence>
<name>A0A6C0H9M4_9ZZZZ</name>
<protein>
    <recommendedName>
        <fullName evidence="3">Restriction endonuclease type IV Mrr domain-containing protein</fullName>
    </recommendedName>
</protein>
<proteinExistence type="predicted"/>
<dbReference type="AlphaFoldDB" id="A0A6C0H9M4"/>
<keyword evidence="1" id="KW-0175">Coiled coil</keyword>
<organism evidence="2">
    <name type="scientific">viral metagenome</name>
    <dbReference type="NCBI Taxonomy" id="1070528"/>
    <lineage>
        <taxon>unclassified sequences</taxon>
        <taxon>metagenomes</taxon>
        <taxon>organismal metagenomes</taxon>
    </lineage>
</organism>
<evidence type="ECO:0000313" key="2">
    <source>
        <dbReference type="EMBL" id="QHT76916.1"/>
    </source>
</evidence>
<sequence length="469" mass="55206">MDILTTKRKKTLNFYNKYKNFDFEDINDMMIDIFENIITNFSGEMTNTITKELIFLMKDQTKQIIELQKEMDIMKSHIILKLYDIKNENIDNIKLFILNNDNENFKRITDKIEKENLKLIEEFIPKNNISFFEQYENIMRLFKEELKNENQLENIELKYNNLLKNLESTLICNINNSELRIQNIILNKNNDINNNINEIKSNTLNHQNSNIEIVNKLNQHLDKYNNSSLKGKISENYIESLLNNIYKSAEIKRVADKSKSGDFIMKRDNISILFEIKNYSKNVPTEEVNKFIRDINEQNICGIMLSISSGICNKYNYQIDITTTNNLCLYIHDVNFEPDKIKLGVDIIDNLYSKLRLNPKSNDISINNETLDIINKEYQSYLTKRDIAINFTKDSLKKIIQHIEDMELINLNNLLSKTYSFINTNALECDICKNFIGSNNKSLTMHKKKCKINNENKPNIKTNLSIIDK</sequence>